<sequence length="266" mass="29982">MQTGAKFLIFGNGWISGQIQDILKGKSEHYHVSKVRLEDRETVLRELKEVQPTHVINAAGVRGTPNVDWCEDHKEETIRANVVGATNLVDCCFLLGIHVTHFSSGCIYDYNETHQPGGDPYTEHDEPNFDRSFYSKTKIVSEKASHLSPFHFESGTICPNLLPGAVILAKNRETGLYNFTNPGAFTLSEAMQLIKKHLRPSLSWSTFSLEEQAQILKAPRCNLEMDSSKAVQKLKSYNYEVLECHEAMDQMFSEMRAKSIGVDDVK</sequence>
<dbReference type="SUPFAM" id="SSF51735">
    <property type="entry name" value="NAD(P)-binding Rossmann-fold domains"/>
    <property type="match status" value="1"/>
</dbReference>
<dbReference type="Pfam" id="PF01370">
    <property type="entry name" value="Epimerase"/>
    <property type="match status" value="1"/>
</dbReference>
<evidence type="ECO:0000313" key="2">
    <source>
        <dbReference type="EMBL" id="KAJ5151551.1"/>
    </source>
</evidence>
<dbReference type="PANTHER" id="PTHR10491:SF4">
    <property type="entry name" value="METHIONINE ADENOSYLTRANSFERASE 2 SUBUNIT BETA"/>
    <property type="match status" value="1"/>
</dbReference>
<proteinExistence type="predicted"/>
<dbReference type="GO" id="GO:0048270">
    <property type="term" value="F:methionine adenosyltransferase regulator activity"/>
    <property type="evidence" value="ECO:0007669"/>
    <property type="project" value="TreeGrafter"/>
</dbReference>
<dbReference type="Gene3D" id="3.40.50.720">
    <property type="entry name" value="NAD(P)-binding Rossmann-like Domain"/>
    <property type="match status" value="1"/>
</dbReference>
<reference evidence="2" key="2">
    <citation type="journal article" date="2023" name="IMA Fungus">
        <title>Comparative genomic study of the Penicillium genus elucidates a diverse pangenome and 15 lateral gene transfer events.</title>
        <authorList>
            <person name="Petersen C."/>
            <person name="Sorensen T."/>
            <person name="Nielsen M.R."/>
            <person name="Sondergaard T.E."/>
            <person name="Sorensen J.L."/>
            <person name="Fitzpatrick D.A."/>
            <person name="Frisvad J.C."/>
            <person name="Nielsen K.L."/>
        </authorList>
    </citation>
    <scope>NUCLEOTIDE SEQUENCE</scope>
    <source>
        <strain evidence="2">IBT 21917</strain>
    </source>
</reference>
<feature type="domain" description="NAD-dependent epimerase/dehydratase" evidence="1">
    <location>
        <begin position="27"/>
        <end position="144"/>
    </location>
</feature>
<dbReference type="InterPro" id="IPR001509">
    <property type="entry name" value="Epimerase_deHydtase"/>
</dbReference>
<dbReference type="GO" id="GO:0048269">
    <property type="term" value="C:methionine adenosyltransferase complex"/>
    <property type="evidence" value="ECO:0007669"/>
    <property type="project" value="TreeGrafter"/>
</dbReference>
<dbReference type="AlphaFoldDB" id="A0A9W9LDB5"/>
<dbReference type="Proteomes" id="UP001146351">
    <property type="component" value="Unassembled WGS sequence"/>
</dbReference>
<keyword evidence="3" id="KW-1185">Reference proteome</keyword>
<gene>
    <name evidence="2" type="ORF">N7492_009846</name>
</gene>
<dbReference type="GO" id="GO:0006556">
    <property type="term" value="P:S-adenosylmethionine biosynthetic process"/>
    <property type="evidence" value="ECO:0007669"/>
    <property type="project" value="TreeGrafter"/>
</dbReference>
<name>A0A9W9LDB5_9EURO</name>
<dbReference type="InterPro" id="IPR005913">
    <property type="entry name" value="dTDP_dehydrorham_reduct"/>
</dbReference>
<evidence type="ECO:0000313" key="3">
    <source>
        <dbReference type="Proteomes" id="UP001146351"/>
    </source>
</evidence>
<protein>
    <submittedName>
        <fullName evidence="2">NRS/ER</fullName>
    </submittedName>
</protein>
<dbReference type="InterPro" id="IPR036291">
    <property type="entry name" value="NAD(P)-bd_dom_sf"/>
</dbReference>
<dbReference type="OrthoDB" id="16464at2759"/>
<accession>A0A9W9LDB5</accession>
<comment type="caution">
    <text evidence="2">The sequence shown here is derived from an EMBL/GenBank/DDBJ whole genome shotgun (WGS) entry which is preliminary data.</text>
</comment>
<evidence type="ECO:0000259" key="1">
    <source>
        <dbReference type="Pfam" id="PF01370"/>
    </source>
</evidence>
<dbReference type="EMBL" id="JAPQKO010000008">
    <property type="protein sequence ID" value="KAJ5151551.1"/>
    <property type="molecule type" value="Genomic_DNA"/>
</dbReference>
<organism evidence="2 3">
    <name type="scientific">Penicillium capsulatum</name>
    <dbReference type="NCBI Taxonomy" id="69766"/>
    <lineage>
        <taxon>Eukaryota</taxon>
        <taxon>Fungi</taxon>
        <taxon>Dikarya</taxon>
        <taxon>Ascomycota</taxon>
        <taxon>Pezizomycotina</taxon>
        <taxon>Eurotiomycetes</taxon>
        <taxon>Eurotiomycetidae</taxon>
        <taxon>Eurotiales</taxon>
        <taxon>Aspergillaceae</taxon>
        <taxon>Penicillium</taxon>
    </lineage>
</organism>
<reference evidence="2" key="1">
    <citation type="submission" date="2022-11" db="EMBL/GenBank/DDBJ databases">
        <authorList>
            <person name="Petersen C."/>
        </authorList>
    </citation>
    <scope>NUCLEOTIDE SEQUENCE</scope>
    <source>
        <strain evidence="2">IBT 21917</strain>
    </source>
</reference>
<dbReference type="PANTHER" id="PTHR10491">
    <property type="entry name" value="DTDP-4-DEHYDRORHAMNOSE REDUCTASE"/>
    <property type="match status" value="1"/>
</dbReference>